<dbReference type="PROSITE" id="PS00211">
    <property type="entry name" value="ABC_TRANSPORTER_1"/>
    <property type="match status" value="1"/>
</dbReference>
<name>A0A1I1JIJ4_9BACT</name>
<dbReference type="GO" id="GO:0016020">
    <property type="term" value="C:membrane"/>
    <property type="evidence" value="ECO:0007669"/>
    <property type="project" value="UniProtKB-SubCell"/>
</dbReference>
<dbReference type="PANTHER" id="PTHR48041:SF139">
    <property type="entry name" value="PROTEIN SCARLET"/>
    <property type="match status" value="1"/>
</dbReference>
<keyword evidence="6 8" id="KW-1133">Transmembrane helix</keyword>
<evidence type="ECO:0000256" key="3">
    <source>
        <dbReference type="ARBA" id="ARBA00022692"/>
    </source>
</evidence>
<dbReference type="Pfam" id="PF19055">
    <property type="entry name" value="ABC2_membrane_7"/>
    <property type="match status" value="1"/>
</dbReference>
<feature type="transmembrane region" description="Helical" evidence="8">
    <location>
        <begin position="715"/>
        <end position="736"/>
    </location>
</feature>
<dbReference type="Gene3D" id="1.10.3680.10">
    <property type="entry name" value="TerB-like"/>
    <property type="match status" value="1"/>
</dbReference>
<dbReference type="InterPro" id="IPR003439">
    <property type="entry name" value="ABC_transporter-like_ATP-bd"/>
</dbReference>
<feature type="transmembrane region" description="Helical" evidence="8">
    <location>
        <begin position="975"/>
        <end position="998"/>
    </location>
</feature>
<dbReference type="InterPro" id="IPR043926">
    <property type="entry name" value="ABCG_dom"/>
</dbReference>
<dbReference type="Gene3D" id="3.40.50.300">
    <property type="entry name" value="P-loop containing nucleotide triphosphate hydrolases"/>
    <property type="match status" value="1"/>
</dbReference>
<evidence type="ECO:0000313" key="10">
    <source>
        <dbReference type="EMBL" id="SFC48364.1"/>
    </source>
</evidence>
<dbReference type="RefSeq" id="WP_091512145.1">
    <property type="nucleotide sequence ID" value="NZ_FOLE01000006.1"/>
</dbReference>
<keyword evidence="5" id="KW-0067">ATP-binding</keyword>
<dbReference type="Pfam" id="PF05099">
    <property type="entry name" value="TerB"/>
    <property type="match status" value="1"/>
</dbReference>
<dbReference type="InterPro" id="IPR013525">
    <property type="entry name" value="ABC2_TM"/>
</dbReference>
<proteinExistence type="predicted"/>
<organism evidence="10 11">
    <name type="scientific">Flexibacter flexilis DSM 6793</name>
    <dbReference type="NCBI Taxonomy" id="927664"/>
    <lineage>
        <taxon>Bacteria</taxon>
        <taxon>Pseudomonadati</taxon>
        <taxon>Bacteroidota</taxon>
        <taxon>Cytophagia</taxon>
        <taxon>Cytophagales</taxon>
        <taxon>Flexibacteraceae</taxon>
        <taxon>Flexibacter</taxon>
    </lineage>
</organism>
<dbReference type="GO" id="GO:0016887">
    <property type="term" value="F:ATP hydrolysis activity"/>
    <property type="evidence" value="ECO:0007669"/>
    <property type="project" value="InterPro"/>
</dbReference>
<dbReference type="GO" id="GO:0005524">
    <property type="term" value="F:ATP binding"/>
    <property type="evidence" value="ECO:0007669"/>
    <property type="project" value="UniProtKB-KW"/>
</dbReference>
<evidence type="ECO:0000256" key="2">
    <source>
        <dbReference type="ARBA" id="ARBA00022448"/>
    </source>
</evidence>
<protein>
    <submittedName>
        <fullName evidence="10">ABC-type multidrug transport system, ATPase component</fullName>
    </submittedName>
</protein>
<feature type="transmembrane region" description="Helical" evidence="8">
    <location>
        <begin position="652"/>
        <end position="673"/>
    </location>
</feature>
<evidence type="ECO:0000256" key="7">
    <source>
        <dbReference type="ARBA" id="ARBA00023136"/>
    </source>
</evidence>
<dbReference type="CDD" id="cd07177">
    <property type="entry name" value="terB_like"/>
    <property type="match status" value="1"/>
</dbReference>
<evidence type="ECO:0000256" key="8">
    <source>
        <dbReference type="SAM" id="Phobius"/>
    </source>
</evidence>
<dbReference type="Pfam" id="PF01061">
    <property type="entry name" value="ABC2_membrane"/>
    <property type="match status" value="1"/>
</dbReference>
<comment type="subcellular location">
    <subcellularLocation>
        <location evidence="1">Membrane</location>
        <topology evidence="1">Multi-pass membrane protein</topology>
    </subcellularLocation>
</comment>
<dbReference type="GO" id="GO:0140359">
    <property type="term" value="F:ABC-type transporter activity"/>
    <property type="evidence" value="ECO:0007669"/>
    <property type="project" value="InterPro"/>
</dbReference>
<sequence length="1012" mass="115943">MNAQILQAIIKLLAIIARVDGVSEKERQLIQKFLNDNLNDTAVGAYLKLFDEFSSANNLGGEEIVRICTQINQELSIKQKTVILLRLTELVLSDHSLSEGEEDFMQLICKSFNIHESKYEAIKEFMMADSFRSISSPNLLLIDGDERRPETDIKHFYKPHLRSEIAVLHLTGIEMYFLRVIDPYAYEDLYLNGDILREDHLYLLNNGSVIRGDKLEPIYYSEVINCFLKGDNSQRITFEACDISYYFNNGKRGLRHVNIAEESGTLIALMGASGSGKSTLLNALNGTVRPQQGQVLINGIDIYENSEEVQGVIGYVPQDDLLIEELSVYQNLYYAAKLCFGKATEGELNQLVLQTLNNLGLYEIKDLKVGNVLEKTISGGQRKRLNIGLELLREPSIMFVDEPTSGLSSRDSENILDLLRELTLTGKLIFVVIHQPSSDLFKMFDKLIILDSGGYQIYYGNPVEAVVYFKKLANQITKEEGACSACGNVNPEQIFNIIENKVVDEFGNMTNLRRTSPEKWYQSFLENIKTPTVQRVIEKPDNTLDVPNHLKQWLIFVTRDLKAKLNNTQYLTINLLEAPALAIILSFIVRFYRPDQENGYLFGENVNIPSYLFMSVIIALFMGLTISAEEIIRDAKILKRERFLNLSKHSYFLSKTAILFTFSAIQTLCYIWIGNWVVGISDTEIIISHWLVLFSASCFANMLGLNISATFNSVVTIYILIPILLIPQLILGGIVVKFDEINPSVAGQGKVPIVGELMASRWAFEALAVTTFKENPYEELFYNVEQKLYSAEYKKTYYIPELVSYLEMCHNWAQEGKCKSPEYLDKLAVLRTELQLEQPLHPSIKMPDLVLLDADKFGENSVVAFKTYLDEVRKNYVKEYNTATSQRDALIYERTKTDELRAQFIALQQKNHNETVKTLVTGSSIEKRIVEYNGRLVQKIYPVYVNPKEHTHFFDFSSHFFAPTKYFAGRYFPTLYFNIVAIWSMSLFLYWALYFGWLRKLINLRLFRKEKY</sequence>
<accession>A0A1I1JIJ4</accession>
<dbReference type="AlphaFoldDB" id="A0A1I1JIJ4"/>
<evidence type="ECO:0000256" key="4">
    <source>
        <dbReference type="ARBA" id="ARBA00022741"/>
    </source>
</evidence>
<dbReference type="OrthoDB" id="9804819at2"/>
<evidence type="ECO:0000259" key="9">
    <source>
        <dbReference type="PROSITE" id="PS50893"/>
    </source>
</evidence>
<dbReference type="EMBL" id="FOLE01000006">
    <property type="protein sequence ID" value="SFC48364.1"/>
    <property type="molecule type" value="Genomic_DNA"/>
</dbReference>
<feature type="transmembrane region" description="Helical" evidence="8">
    <location>
        <begin position="685"/>
        <end position="703"/>
    </location>
</feature>
<evidence type="ECO:0000313" key="11">
    <source>
        <dbReference type="Proteomes" id="UP000199514"/>
    </source>
</evidence>
<dbReference type="SMART" id="SM00382">
    <property type="entry name" value="AAA"/>
    <property type="match status" value="1"/>
</dbReference>
<dbReference type="InterPro" id="IPR007791">
    <property type="entry name" value="DjlA_N"/>
</dbReference>
<dbReference type="Pfam" id="PF00005">
    <property type="entry name" value="ABC_tran"/>
    <property type="match status" value="1"/>
</dbReference>
<keyword evidence="2" id="KW-0813">Transport</keyword>
<dbReference type="SUPFAM" id="SSF158682">
    <property type="entry name" value="TerB-like"/>
    <property type="match status" value="1"/>
</dbReference>
<keyword evidence="3 8" id="KW-0812">Transmembrane</keyword>
<evidence type="ECO:0000256" key="1">
    <source>
        <dbReference type="ARBA" id="ARBA00004141"/>
    </source>
</evidence>
<keyword evidence="4" id="KW-0547">Nucleotide-binding</keyword>
<feature type="domain" description="ABC transporter" evidence="9">
    <location>
        <begin position="238"/>
        <end position="477"/>
    </location>
</feature>
<feature type="transmembrane region" description="Helical" evidence="8">
    <location>
        <begin position="612"/>
        <end position="632"/>
    </location>
</feature>
<evidence type="ECO:0000256" key="6">
    <source>
        <dbReference type="ARBA" id="ARBA00022989"/>
    </source>
</evidence>
<dbReference type="InterPro" id="IPR003593">
    <property type="entry name" value="AAA+_ATPase"/>
</dbReference>
<gene>
    <name evidence="10" type="ORF">SAMN05421780_10611</name>
</gene>
<evidence type="ECO:0000256" key="5">
    <source>
        <dbReference type="ARBA" id="ARBA00022840"/>
    </source>
</evidence>
<dbReference type="InterPro" id="IPR027417">
    <property type="entry name" value="P-loop_NTPase"/>
</dbReference>
<dbReference type="Proteomes" id="UP000199514">
    <property type="component" value="Unassembled WGS sequence"/>
</dbReference>
<keyword evidence="11" id="KW-1185">Reference proteome</keyword>
<dbReference type="PANTHER" id="PTHR48041">
    <property type="entry name" value="ABC TRANSPORTER G FAMILY MEMBER 28"/>
    <property type="match status" value="1"/>
</dbReference>
<dbReference type="PROSITE" id="PS50893">
    <property type="entry name" value="ABC_TRANSPORTER_2"/>
    <property type="match status" value="1"/>
</dbReference>
<dbReference type="STRING" id="927664.SAMN05421780_10611"/>
<dbReference type="InterPro" id="IPR017871">
    <property type="entry name" value="ABC_transporter-like_CS"/>
</dbReference>
<dbReference type="SUPFAM" id="SSF52540">
    <property type="entry name" value="P-loop containing nucleoside triphosphate hydrolases"/>
    <property type="match status" value="1"/>
</dbReference>
<dbReference type="InterPro" id="IPR029024">
    <property type="entry name" value="TerB-like"/>
</dbReference>
<reference evidence="10 11" key="1">
    <citation type="submission" date="2016-10" db="EMBL/GenBank/DDBJ databases">
        <authorList>
            <person name="de Groot N.N."/>
        </authorList>
    </citation>
    <scope>NUCLEOTIDE SEQUENCE [LARGE SCALE GENOMIC DNA]</scope>
    <source>
        <strain evidence="10 11">DSM 6793</strain>
    </source>
</reference>
<dbReference type="InterPro" id="IPR050352">
    <property type="entry name" value="ABCG_transporters"/>
</dbReference>
<keyword evidence="7 8" id="KW-0472">Membrane</keyword>